<dbReference type="Proteomes" id="UP000015105">
    <property type="component" value="Chromosome 5D"/>
</dbReference>
<reference evidence="2" key="1">
    <citation type="journal article" date="2014" name="Science">
        <title>Ancient hybridizations among the ancestral genomes of bread wheat.</title>
        <authorList>
            <consortium name="International Wheat Genome Sequencing Consortium,"/>
            <person name="Marcussen T."/>
            <person name="Sandve S.R."/>
            <person name="Heier L."/>
            <person name="Spannagl M."/>
            <person name="Pfeifer M."/>
            <person name="Jakobsen K.S."/>
            <person name="Wulff B.B."/>
            <person name="Steuernagel B."/>
            <person name="Mayer K.F."/>
            <person name="Olsen O.A."/>
        </authorList>
    </citation>
    <scope>NUCLEOTIDE SEQUENCE [LARGE SCALE GENOMIC DNA]</scope>
    <source>
        <strain evidence="2">cv. AL8/78</strain>
    </source>
</reference>
<reference evidence="1" key="5">
    <citation type="journal article" date="2021" name="G3 (Bethesda)">
        <title>Aegilops tauschii genome assembly Aet v5.0 features greater sequence contiguity and improved annotation.</title>
        <authorList>
            <person name="Wang L."/>
            <person name="Zhu T."/>
            <person name="Rodriguez J.C."/>
            <person name="Deal K.R."/>
            <person name="Dubcovsky J."/>
            <person name="McGuire P.E."/>
            <person name="Lux T."/>
            <person name="Spannagl M."/>
            <person name="Mayer K.F.X."/>
            <person name="Baldrich P."/>
            <person name="Meyers B.C."/>
            <person name="Huo N."/>
            <person name="Gu Y.Q."/>
            <person name="Zhou H."/>
            <person name="Devos K.M."/>
            <person name="Bennetzen J.L."/>
            <person name="Unver T."/>
            <person name="Budak H."/>
            <person name="Gulick P.J."/>
            <person name="Galiba G."/>
            <person name="Kalapos B."/>
            <person name="Nelson D.R."/>
            <person name="Li P."/>
            <person name="You F.M."/>
            <person name="Luo M.C."/>
            <person name="Dvorak J."/>
        </authorList>
    </citation>
    <scope>NUCLEOTIDE SEQUENCE [LARGE SCALE GENOMIC DNA]</scope>
    <source>
        <strain evidence="1">cv. AL8/78</strain>
    </source>
</reference>
<dbReference type="PANTHER" id="PTHR43725:SF8">
    <property type="entry name" value="CHLOROPLAST STEM-LOOP BINDING PROTEIN OF 41 KDA B, CHLOROPLASTIC"/>
    <property type="match status" value="1"/>
</dbReference>
<organism evidence="1 2">
    <name type="scientific">Aegilops tauschii subsp. strangulata</name>
    <name type="common">Goatgrass</name>
    <dbReference type="NCBI Taxonomy" id="200361"/>
    <lineage>
        <taxon>Eukaryota</taxon>
        <taxon>Viridiplantae</taxon>
        <taxon>Streptophyta</taxon>
        <taxon>Embryophyta</taxon>
        <taxon>Tracheophyta</taxon>
        <taxon>Spermatophyta</taxon>
        <taxon>Magnoliopsida</taxon>
        <taxon>Liliopsida</taxon>
        <taxon>Poales</taxon>
        <taxon>Poaceae</taxon>
        <taxon>BOP clade</taxon>
        <taxon>Pooideae</taxon>
        <taxon>Triticodae</taxon>
        <taxon>Triticeae</taxon>
        <taxon>Triticinae</taxon>
        <taxon>Aegilops</taxon>
    </lineage>
</organism>
<dbReference type="GO" id="GO:0005996">
    <property type="term" value="P:monosaccharide metabolic process"/>
    <property type="evidence" value="ECO:0007669"/>
    <property type="project" value="TreeGrafter"/>
</dbReference>
<dbReference type="EnsemblPlants" id="AET5Gv20113900.8">
    <property type="protein sequence ID" value="AET5Gv20113900.8"/>
    <property type="gene ID" value="AET5Gv20113900"/>
</dbReference>
<proteinExistence type="predicted"/>
<dbReference type="Gene3D" id="3.40.50.720">
    <property type="entry name" value="NAD(P)-binding Rossmann-like Domain"/>
    <property type="match status" value="1"/>
</dbReference>
<sequence>MAAASVSLKSSLFLSSPLSDFGGAAISISAQNRRRSWQPRGARMQVAAAADSKNILIMGGTRFIGLFLSRKLVQEGHQVTLFTRGKAPITQQLPGESDAEYAEFSSKVLHLKGDRKDFDFVKTSLSAKGFNVVYDINGRDLRQGYPLLPLLFILIMDLLCSPV</sequence>
<dbReference type="SUPFAM" id="SSF51735">
    <property type="entry name" value="NAD(P)-binding Rossmann-fold domains"/>
    <property type="match status" value="1"/>
</dbReference>
<evidence type="ECO:0008006" key="3">
    <source>
        <dbReference type="Google" id="ProtNLM"/>
    </source>
</evidence>
<dbReference type="InterPro" id="IPR036291">
    <property type="entry name" value="NAD(P)-bd_dom_sf"/>
</dbReference>
<accession>A0A453JLR8</accession>
<dbReference type="AlphaFoldDB" id="A0A453JLR8"/>
<reference evidence="2" key="2">
    <citation type="journal article" date="2017" name="Nat. Plants">
        <title>The Aegilops tauschii genome reveals multiple impacts of transposons.</title>
        <authorList>
            <person name="Zhao G."/>
            <person name="Zou C."/>
            <person name="Li K."/>
            <person name="Wang K."/>
            <person name="Li T."/>
            <person name="Gao L."/>
            <person name="Zhang X."/>
            <person name="Wang H."/>
            <person name="Yang Z."/>
            <person name="Liu X."/>
            <person name="Jiang W."/>
            <person name="Mao L."/>
            <person name="Kong X."/>
            <person name="Jiao Y."/>
            <person name="Jia J."/>
        </authorList>
    </citation>
    <scope>NUCLEOTIDE SEQUENCE [LARGE SCALE GENOMIC DNA]</scope>
    <source>
        <strain evidence="2">cv. AL8/78</strain>
    </source>
</reference>
<dbReference type="PANTHER" id="PTHR43725">
    <property type="entry name" value="UDP-GLUCOSE 4-EPIMERASE"/>
    <property type="match status" value="1"/>
</dbReference>
<dbReference type="Gramene" id="AET5Gv20113900.8">
    <property type="protein sequence ID" value="AET5Gv20113900.8"/>
    <property type="gene ID" value="AET5Gv20113900"/>
</dbReference>
<protein>
    <recommendedName>
        <fullName evidence="3">NAD-dependent epimerase/dehydratase domain-containing protein</fullName>
    </recommendedName>
</protein>
<evidence type="ECO:0000313" key="1">
    <source>
        <dbReference type="EnsemblPlants" id="AET5Gv20113900.8"/>
    </source>
</evidence>
<reference evidence="1" key="3">
    <citation type="journal article" date="2017" name="Nature">
        <title>Genome sequence of the progenitor of the wheat D genome Aegilops tauschii.</title>
        <authorList>
            <person name="Luo M.C."/>
            <person name="Gu Y.Q."/>
            <person name="Puiu D."/>
            <person name="Wang H."/>
            <person name="Twardziok S.O."/>
            <person name="Deal K.R."/>
            <person name="Huo N."/>
            <person name="Zhu T."/>
            <person name="Wang L."/>
            <person name="Wang Y."/>
            <person name="McGuire P.E."/>
            <person name="Liu S."/>
            <person name="Long H."/>
            <person name="Ramasamy R.K."/>
            <person name="Rodriguez J.C."/>
            <person name="Van S.L."/>
            <person name="Yuan L."/>
            <person name="Wang Z."/>
            <person name="Xia Z."/>
            <person name="Xiao L."/>
            <person name="Anderson O.D."/>
            <person name="Ouyang S."/>
            <person name="Liang Y."/>
            <person name="Zimin A.V."/>
            <person name="Pertea G."/>
            <person name="Qi P."/>
            <person name="Bennetzen J.L."/>
            <person name="Dai X."/>
            <person name="Dawson M.W."/>
            <person name="Muller H.G."/>
            <person name="Kugler K."/>
            <person name="Rivarola-Duarte L."/>
            <person name="Spannagl M."/>
            <person name="Mayer K.F.X."/>
            <person name="Lu F.H."/>
            <person name="Bevan M.W."/>
            <person name="Leroy P."/>
            <person name="Li P."/>
            <person name="You F.M."/>
            <person name="Sun Q."/>
            <person name="Liu Z."/>
            <person name="Lyons E."/>
            <person name="Wicker T."/>
            <person name="Salzberg S.L."/>
            <person name="Devos K.M."/>
            <person name="Dvorak J."/>
        </authorList>
    </citation>
    <scope>NUCLEOTIDE SEQUENCE [LARGE SCALE GENOMIC DNA]</scope>
    <source>
        <strain evidence="1">cv. AL8/78</strain>
    </source>
</reference>
<evidence type="ECO:0000313" key="2">
    <source>
        <dbReference type="Proteomes" id="UP000015105"/>
    </source>
</evidence>
<reference evidence="1" key="4">
    <citation type="submission" date="2019-03" db="UniProtKB">
        <authorList>
            <consortium name="EnsemblPlants"/>
        </authorList>
    </citation>
    <scope>IDENTIFICATION</scope>
</reference>
<dbReference type="GO" id="GO:0003978">
    <property type="term" value="F:UDP-glucose 4-epimerase activity"/>
    <property type="evidence" value="ECO:0007669"/>
    <property type="project" value="TreeGrafter"/>
</dbReference>
<name>A0A453JLR8_AEGTS</name>
<keyword evidence="2" id="KW-1185">Reference proteome</keyword>
<dbReference type="GO" id="GO:0005829">
    <property type="term" value="C:cytosol"/>
    <property type="evidence" value="ECO:0007669"/>
    <property type="project" value="TreeGrafter"/>
</dbReference>